<evidence type="ECO:0000313" key="5">
    <source>
        <dbReference type="Proteomes" id="UP000544110"/>
    </source>
</evidence>
<organism evidence="4 5">
    <name type="scientific">Nocardioides perillae</name>
    <dbReference type="NCBI Taxonomy" id="1119534"/>
    <lineage>
        <taxon>Bacteria</taxon>
        <taxon>Bacillati</taxon>
        <taxon>Actinomycetota</taxon>
        <taxon>Actinomycetes</taxon>
        <taxon>Propionibacteriales</taxon>
        <taxon>Nocardioidaceae</taxon>
        <taxon>Nocardioides</taxon>
    </lineage>
</organism>
<evidence type="ECO:0000313" key="4">
    <source>
        <dbReference type="EMBL" id="NYG57070.1"/>
    </source>
</evidence>
<accession>A0A7Y9RVJ8</accession>
<feature type="transmembrane region" description="Helical" evidence="2">
    <location>
        <begin position="226"/>
        <end position="246"/>
    </location>
</feature>
<keyword evidence="2" id="KW-1133">Transmembrane helix</keyword>
<dbReference type="EMBL" id="JACCAC010000001">
    <property type="protein sequence ID" value="NYG57070.1"/>
    <property type="molecule type" value="Genomic_DNA"/>
</dbReference>
<dbReference type="InterPro" id="IPR052734">
    <property type="entry name" value="Nod_factor_acetyltransferase"/>
</dbReference>
<feature type="transmembrane region" description="Helical" evidence="2">
    <location>
        <begin position="175"/>
        <end position="195"/>
    </location>
</feature>
<feature type="domain" description="Acyltransferase 3" evidence="3">
    <location>
        <begin position="7"/>
        <end position="308"/>
    </location>
</feature>
<name>A0A7Y9RVJ8_9ACTN</name>
<proteinExistence type="predicted"/>
<feature type="transmembrane region" description="Helical" evidence="2">
    <location>
        <begin position="41"/>
        <end position="59"/>
    </location>
</feature>
<dbReference type="PANTHER" id="PTHR37312:SF1">
    <property type="entry name" value="MEMBRANE-BOUND ACYLTRANSFERASE YKRP-RELATED"/>
    <property type="match status" value="1"/>
</dbReference>
<dbReference type="InterPro" id="IPR002656">
    <property type="entry name" value="Acyl_transf_3_dom"/>
</dbReference>
<keyword evidence="5" id="KW-1185">Reference proteome</keyword>
<feature type="transmembrane region" description="Helical" evidence="2">
    <location>
        <begin position="109"/>
        <end position="126"/>
    </location>
</feature>
<reference evidence="4 5" key="1">
    <citation type="submission" date="2020-07" db="EMBL/GenBank/DDBJ databases">
        <title>Sequencing the genomes of 1000 actinobacteria strains.</title>
        <authorList>
            <person name="Klenk H.-P."/>
        </authorList>
    </citation>
    <scope>NUCLEOTIDE SEQUENCE [LARGE SCALE GENOMIC DNA]</scope>
    <source>
        <strain evidence="4 5">DSM 24552</strain>
    </source>
</reference>
<comment type="caution">
    <text evidence="4">The sequence shown here is derived from an EMBL/GenBank/DDBJ whole genome shotgun (WGS) entry which is preliminary data.</text>
</comment>
<dbReference type="GO" id="GO:0016747">
    <property type="term" value="F:acyltransferase activity, transferring groups other than amino-acyl groups"/>
    <property type="evidence" value="ECO:0007669"/>
    <property type="project" value="InterPro"/>
</dbReference>
<protein>
    <submittedName>
        <fullName evidence="4">Fucose 4-O-acetylase-like acetyltransferase</fullName>
    </submittedName>
</protein>
<feature type="transmembrane region" description="Helical" evidence="2">
    <location>
        <begin position="253"/>
        <end position="272"/>
    </location>
</feature>
<feature type="transmembrane region" description="Helical" evidence="2">
    <location>
        <begin position="292"/>
        <end position="308"/>
    </location>
</feature>
<keyword evidence="2" id="KW-0472">Membrane</keyword>
<dbReference type="RefSeq" id="WP_179519212.1">
    <property type="nucleotide sequence ID" value="NZ_JACCAC010000001.1"/>
</dbReference>
<feature type="transmembrane region" description="Helical" evidence="2">
    <location>
        <begin position="71"/>
        <end position="89"/>
    </location>
</feature>
<feature type="transmembrane region" description="Helical" evidence="2">
    <location>
        <begin position="12"/>
        <end position="29"/>
    </location>
</feature>
<dbReference type="PANTHER" id="PTHR37312">
    <property type="entry name" value="MEMBRANE-BOUND ACYLTRANSFERASE YKRP-RELATED"/>
    <property type="match status" value="1"/>
</dbReference>
<dbReference type="Proteomes" id="UP000544110">
    <property type="component" value="Unassembled WGS sequence"/>
</dbReference>
<evidence type="ECO:0000256" key="1">
    <source>
        <dbReference type="SAM" id="MobiDB-lite"/>
    </source>
</evidence>
<evidence type="ECO:0000259" key="3">
    <source>
        <dbReference type="Pfam" id="PF01757"/>
    </source>
</evidence>
<feature type="region of interest" description="Disordered" evidence="1">
    <location>
        <begin position="334"/>
        <end position="388"/>
    </location>
</feature>
<keyword evidence="2" id="KW-0812">Transmembrane</keyword>
<keyword evidence="4" id="KW-0808">Transferase</keyword>
<dbReference type="Pfam" id="PF01757">
    <property type="entry name" value="Acyl_transf_3"/>
    <property type="match status" value="1"/>
</dbReference>
<sequence length="388" mass="42322">MAAARDPWFDNAKMTLVTLVVIGHGIAFVPSSGFTSHLYDAVYYVHIPAFVLLTGHLSARFAWDRKGFRSLLTTLVVPYVVFEALMAAFRVDLGGEEPLDQLWIDPHWPMWYLAALFCWRLMTPVLRAHWLWVPASVGVSLLGPLTAYDVLDVDRVLGLLPFYVLGLHLRREQLALVRLPGMRVLAVAVLAWIWWTAGQTDQWIRTEWLYYRSSYDEMDAPLDHAVWARLTLIAISSVGTLALLALVPRRASWWSRLGAASMVVYLCHGFVVRGLEYADFWDRLPGPGPVEMAITAVVGTAIAVLLAWPPVAARLTWLVDPVGSVERHRAARHATGVAAAPAQPVTSSAGASTGPAVPAPRTGSGPQVGGTAERGSDSSEATSGRAGA</sequence>
<gene>
    <name evidence="4" type="ORF">BJ989_003374</name>
</gene>
<evidence type="ECO:0000256" key="2">
    <source>
        <dbReference type="SAM" id="Phobius"/>
    </source>
</evidence>
<dbReference type="AlphaFoldDB" id="A0A7Y9RVJ8"/>